<organism evidence="1 2">
    <name type="scientific">Pannus brasiliensis CCIBt3594</name>
    <dbReference type="NCBI Taxonomy" id="1427578"/>
    <lineage>
        <taxon>Bacteria</taxon>
        <taxon>Bacillati</taxon>
        <taxon>Cyanobacteriota</taxon>
        <taxon>Cyanophyceae</taxon>
        <taxon>Oscillatoriophycideae</taxon>
        <taxon>Chroococcales</taxon>
        <taxon>Microcystaceae</taxon>
        <taxon>Pannus</taxon>
    </lineage>
</organism>
<dbReference type="EMBL" id="JBAFSM010000074">
    <property type="protein sequence ID" value="MEG3440094.1"/>
    <property type="molecule type" value="Genomic_DNA"/>
</dbReference>
<evidence type="ECO:0000313" key="2">
    <source>
        <dbReference type="Proteomes" id="UP001328733"/>
    </source>
</evidence>
<reference evidence="1 2" key="1">
    <citation type="submission" date="2024-01" db="EMBL/GenBank/DDBJ databases">
        <title>Genomic insights into the taxonomy and metabolism of the cyanobacterium Pannus brasiliensis CCIBt3594.</title>
        <authorList>
            <person name="Machado M."/>
            <person name="Botero N.B."/>
            <person name="Andreote A.P.D."/>
            <person name="Feitosa A.M.T."/>
            <person name="Popin R."/>
            <person name="Sivonen K."/>
            <person name="Fiore M.F."/>
        </authorList>
    </citation>
    <scope>NUCLEOTIDE SEQUENCE [LARGE SCALE GENOMIC DNA]</scope>
    <source>
        <strain evidence="1 2">CCIBt3594</strain>
    </source>
</reference>
<name>A0AAW9R1R4_9CHRO</name>
<proteinExistence type="predicted"/>
<keyword evidence="2" id="KW-1185">Reference proteome</keyword>
<protein>
    <submittedName>
        <fullName evidence="1">Uncharacterized protein</fullName>
    </submittedName>
</protein>
<dbReference type="Proteomes" id="UP001328733">
    <property type="component" value="Unassembled WGS sequence"/>
</dbReference>
<gene>
    <name evidence="1" type="ORF">V0288_23395</name>
</gene>
<comment type="caution">
    <text evidence="1">The sequence shown here is derived from an EMBL/GenBank/DDBJ whole genome shotgun (WGS) entry which is preliminary data.</text>
</comment>
<accession>A0AAW9R1R4</accession>
<evidence type="ECO:0000313" key="1">
    <source>
        <dbReference type="EMBL" id="MEG3440094.1"/>
    </source>
</evidence>
<sequence>MTGSDTDVFGEIQLQAFYVAQLEFSRFWLALVAKNLLKSVLSDIEVSNGYMEAMTKGWLMEKKRNPYSGSIGLRYGKLL</sequence>
<dbReference type="AlphaFoldDB" id="A0AAW9R1R4"/>